<dbReference type="InterPro" id="IPR006047">
    <property type="entry name" value="GH13_cat_dom"/>
</dbReference>
<keyword evidence="5" id="KW-0378">Hydrolase</keyword>
<dbReference type="InterPro" id="IPR045857">
    <property type="entry name" value="O16G_dom_2"/>
</dbReference>
<dbReference type="SMART" id="SM00642">
    <property type="entry name" value="Aamy"/>
    <property type="match status" value="1"/>
</dbReference>
<name>A0A6H5HL71_9HEMI</name>
<feature type="signal peptide" evidence="6">
    <location>
        <begin position="1"/>
        <end position="20"/>
    </location>
</feature>
<evidence type="ECO:0000313" key="9">
    <source>
        <dbReference type="Proteomes" id="UP000479000"/>
    </source>
</evidence>
<proteinExistence type="inferred from homology"/>
<keyword evidence="4" id="KW-0325">Glycoprotein</keyword>
<accession>A0A6H5HL71</accession>
<evidence type="ECO:0000256" key="3">
    <source>
        <dbReference type="ARBA" id="ARBA00012741"/>
    </source>
</evidence>
<evidence type="ECO:0000313" key="8">
    <source>
        <dbReference type="EMBL" id="CAB0015008.1"/>
    </source>
</evidence>
<comment type="similarity">
    <text evidence="2">Belongs to the glycosyl hydrolase 13 family.</text>
</comment>
<feature type="chain" id="PRO_5026128835" description="alpha-glucosidase" evidence="6">
    <location>
        <begin position="21"/>
        <end position="582"/>
    </location>
</feature>
<dbReference type="AlphaFoldDB" id="A0A6H5HL71"/>
<dbReference type="EMBL" id="CADCXU010028261">
    <property type="protein sequence ID" value="CAB0015008.1"/>
    <property type="molecule type" value="Genomic_DNA"/>
</dbReference>
<organism evidence="8 9">
    <name type="scientific">Nesidiocoris tenuis</name>
    <dbReference type="NCBI Taxonomy" id="355587"/>
    <lineage>
        <taxon>Eukaryota</taxon>
        <taxon>Metazoa</taxon>
        <taxon>Ecdysozoa</taxon>
        <taxon>Arthropoda</taxon>
        <taxon>Hexapoda</taxon>
        <taxon>Insecta</taxon>
        <taxon>Pterygota</taxon>
        <taxon>Neoptera</taxon>
        <taxon>Paraneoptera</taxon>
        <taxon>Hemiptera</taxon>
        <taxon>Heteroptera</taxon>
        <taxon>Panheteroptera</taxon>
        <taxon>Cimicomorpha</taxon>
        <taxon>Miridae</taxon>
        <taxon>Dicyphina</taxon>
        <taxon>Nesidiocoris</taxon>
    </lineage>
</organism>
<dbReference type="FunFam" id="3.90.400.10:FF:000001">
    <property type="entry name" value="Maltase A3, isoform A"/>
    <property type="match status" value="1"/>
</dbReference>
<evidence type="ECO:0000256" key="5">
    <source>
        <dbReference type="ARBA" id="ARBA00023295"/>
    </source>
</evidence>
<dbReference type="Pfam" id="PF00128">
    <property type="entry name" value="Alpha-amylase"/>
    <property type="match status" value="1"/>
</dbReference>
<gene>
    <name evidence="8" type="ORF">NTEN_LOCUS19406</name>
</gene>
<feature type="domain" description="Glycosyl hydrolase family 13 catalytic" evidence="7">
    <location>
        <begin position="38"/>
        <end position="435"/>
    </location>
</feature>
<evidence type="ECO:0000256" key="4">
    <source>
        <dbReference type="ARBA" id="ARBA00023180"/>
    </source>
</evidence>
<evidence type="ECO:0000256" key="1">
    <source>
        <dbReference type="ARBA" id="ARBA00001657"/>
    </source>
</evidence>
<dbReference type="PANTHER" id="PTHR10357">
    <property type="entry name" value="ALPHA-AMYLASE FAMILY MEMBER"/>
    <property type="match status" value="1"/>
</dbReference>
<reference evidence="8 9" key="1">
    <citation type="submission" date="2020-02" db="EMBL/GenBank/DDBJ databases">
        <authorList>
            <person name="Ferguson B K."/>
        </authorList>
    </citation>
    <scope>NUCLEOTIDE SEQUENCE [LARGE SCALE GENOMIC DNA]</scope>
</reference>
<evidence type="ECO:0000259" key="7">
    <source>
        <dbReference type="SMART" id="SM00642"/>
    </source>
</evidence>
<keyword evidence="5" id="KW-0326">Glycosidase</keyword>
<evidence type="ECO:0000256" key="6">
    <source>
        <dbReference type="SAM" id="SignalP"/>
    </source>
</evidence>
<dbReference type="GO" id="GO:0005975">
    <property type="term" value="P:carbohydrate metabolic process"/>
    <property type="evidence" value="ECO:0007669"/>
    <property type="project" value="InterPro"/>
</dbReference>
<keyword evidence="9" id="KW-1185">Reference proteome</keyword>
<evidence type="ECO:0000256" key="2">
    <source>
        <dbReference type="ARBA" id="ARBA00008061"/>
    </source>
</evidence>
<dbReference type="Gene3D" id="3.20.20.80">
    <property type="entry name" value="Glycosidases"/>
    <property type="match status" value="1"/>
</dbReference>
<dbReference type="Proteomes" id="UP000479000">
    <property type="component" value="Unassembled WGS sequence"/>
</dbReference>
<dbReference type="OrthoDB" id="1740265at2759"/>
<dbReference type="InterPro" id="IPR017853">
    <property type="entry name" value="GH"/>
</dbReference>
<dbReference type="EC" id="3.2.1.20" evidence="3"/>
<dbReference type="GO" id="GO:0004558">
    <property type="term" value="F:alpha-1,4-glucosidase activity"/>
    <property type="evidence" value="ECO:0007669"/>
    <property type="project" value="UniProtKB-EC"/>
</dbReference>
<protein>
    <recommendedName>
        <fullName evidence="3">alpha-glucosidase</fullName>
        <ecNumber evidence="3">3.2.1.20</ecNumber>
    </recommendedName>
</protein>
<dbReference type="SUPFAM" id="SSF51445">
    <property type="entry name" value="(Trans)glycosidases"/>
    <property type="match status" value="1"/>
</dbReference>
<comment type="catalytic activity">
    <reaction evidence="1">
        <text>Hydrolysis of terminal, non-reducing (1-&gt;4)-linked alpha-D-glucose residues with release of alpha-D-glucose.</text>
        <dbReference type="EC" id="3.2.1.20"/>
    </reaction>
</comment>
<keyword evidence="6" id="KW-0732">Signal</keyword>
<sequence>MLLKCALLIAALGCLNTSYGNPSKSTGTPWYSNAIVYELYPRSFQDSNGDGVGDLNGIIQRADYLAQLGIDAIWLNPIYKSPDKDFGYDINNFEDIQPLFGTLNDFKKLVEVLDSKGIGVIMDFVPNHSSDEHPWFVKSANGEKDYLDYYVWHDGKIDQNGNRQPPNNWTSMFGGSMWTFNDKRQKYYLHQFLPQQPDLNFRNPKVVQEMQNVLKFWMNMGVRGFRIDAVSSLVESDTFEDEPFIGPDPNNYGEYNHTMTIEQPGTFDVLQGFMEFLESYTKENNRTSAPKLVMTENYNKHYDVIQKYYGSKDKPRSTFPMNMFWIMEMGVGSNASQWANIINEWNNQAMPSGGWSIANWVLGNHDQLRMSGRFSPEHVDLLHMLQLSLKGVAIVYYGDELGLENSQVRRDQALDPQGLRADPKDFWWRDRDFCRGPMPWNNKSNADFTKGTPWLPLAPDYWKNNVESQSANLRSHLSLFRKMAELRRTDVMKTGDCDVTSDGQVLLVYRSSPKKPTIVTVLNLGLFQETVDLKNTRPSISGAMTIYAASGNFPLTEESERMNTTRITLPPLSGIVLAETLV</sequence>
<dbReference type="Gene3D" id="3.90.400.10">
    <property type="entry name" value="Oligo-1,6-glucosidase, Domain 2"/>
    <property type="match status" value="1"/>
</dbReference>
<dbReference type="PANTHER" id="PTHR10357:SF179">
    <property type="entry name" value="NEUTRAL AND BASIC AMINO ACID TRANSPORT PROTEIN RBAT"/>
    <property type="match status" value="1"/>
</dbReference>